<keyword evidence="1" id="KW-1133">Transmembrane helix</keyword>
<organism evidence="2 3">
    <name type="scientific">Flavobacterium fluvii</name>
    <dbReference type="NCBI Taxonomy" id="468056"/>
    <lineage>
        <taxon>Bacteria</taxon>
        <taxon>Pseudomonadati</taxon>
        <taxon>Bacteroidota</taxon>
        <taxon>Flavobacteriia</taxon>
        <taxon>Flavobacteriales</taxon>
        <taxon>Flavobacteriaceae</taxon>
        <taxon>Flavobacterium</taxon>
    </lineage>
</organism>
<dbReference type="STRING" id="468056.SAMN05443549_102380"/>
<dbReference type="RefSeq" id="WP_073369421.1">
    <property type="nucleotide sequence ID" value="NZ_FQWB01000002.1"/>
</dbReference>
<dbReference type="Pfam" id="PF12732">
    <property type="entry name" value="YtxH"/>
    <property type="match status" value="1"/>
</dbReference>
<dbReference type="PANTHER" id="PTHR35792">
    <property type="entry name" value="GENERAL STRESS PROTEIN"/>
    <property type="match status" value="1"/>
</dbReference>
<reference evidence="3" key="1">
    <citation type="submission" date="2016-11" db="EMBL/GenBank/DDBJ databases">
        <authorList>
            <person name="Varghese N."/>
            <person name="Submissions S."/>
        </authorList>
    </citation>
    <scope>NUCLEOTIDE SEQUENCE [LARGE SCALE GENOMIC DNA]</scope>
    <source>
        <strain evidence="3">DSM 19978</strain>
    </source>
</reference>
<evidence type="ECO:0000313" key="2">
    <source>
        <dbReference type="EMBL" id="SHG19508.1"/>
    </source>
</evidence>
<protein>
    <submittedName>
        <fullName evidence="2">YtxH-like protein</fullName>
    </submittedName>
</protein>
<keyword evidence="1" id="KW-0472">Membrane</keyword>
<name>A0A1M5HUB8_9FLAO</name>
<dbReference type="OrthoDB" id="676025at2"/>
<dbReference type="InterPro" id="IPR024623">
    <property type="entry name" value="YtxH"/>
</dbReference>
<accession>A0A1M5HUB8</accession>
<keyword evidence="3" id="KW-1185">Reference proteome</keyword>
<dbReference type="InterPro" id="IPR052928">
    <property type="entry name" value="Desiccation-related_membrane"/>
</dbReference>
<evidence type="ECO:0000256" key="1">
    <source>
        <dbReference type="SAM" id="Phobius"/>
    </source>
</evidence>
<proteinExistence type="predicted"/>
<dbReference type="PANTHER" id="PTHR35792:SF2">
    <property type="entry name" value="GENERAL STRESS PROTEIN"/>
    <property type="match status" value="1"/>
</dbReference>
<sequence>MSTGKVVLGTVAGLAIGGILGILFAPQKGSVTRQQILEKGNDYADELKSKYNEFADTVSQKLNSAKEFAQVLAENGKAEYDEINNDHHTESNYKL</sequence>
<dbReference type="EMBL" id="FQWB01000002">
    <property type="protein sequence ID" value="SHG19508.1"/>
    <property type="molecule type" value="Genomic_DNA"/>
</dbReference>
<keyword evidence="1" id="KW-0812">Transmembrane</keyword>
<evidence type="ECO:0000313" key="3">
    <source>
        <dbReference type="Proteomes" id="UP000184516"/>
    </source>
</evidence>
<dbReference type="Proteomes" id="UP000184516">
    <property type="component" value="Unassembled WGS sequence"/>
</dbReference>
<gene>
    <name evidence="2" type="ORF">SAMN05443549_102380</name>
</gene>
<dbReference type="AlphaFoldDB" id="A0A1M5HUB8"/>
<feature type="transmembrane region" description="Helical" evidence="1">
    <location>
        <begin position="6"/>
        <end position="25"/>
    </location>
</feature>